<accession>A0AAV6U4Q9</accession>
<dbReference type="InterPro" id="IPR007527">
    <property type="entry name" value="Znf_SWIM"/>
</dbReference>
<keyword evidence="1" id="KW-0479">Metal-binding</keyword>
<keyword evidence="4" id="KW-1185">Reference proteome</keyword>
<dbReference type="GO" id="GO:0097196">
    <property type="term" value="C:Shu complex"/>
    <property type="evidence" value="ECO:0007669"/>
    <property type="project" value="TreeGrafter"/>
</dbReference>
<dbReference type="AlphaFoldDB" id="A0AAV6U4Q9"/>
<gene>
    <name evidence="3" type="ORF">JTE90_015361</name>
</gene>
<name>A0AAV6U4Q9_9ARAC</name>
<dbReference type="GO" id="GO:0008270">
    <property type="term" value="F:zinc ion binding"/>
    <property type="evidence" value="ECO:0007669"/>
    <property type="project" value="UniProtKB-KW"/>
</dbReference>
<dbReference type="GO" id="GO:0000724">
    <property type="term" value="P:double-strand break repair via homologous recombination"/>
    <property type="evidence" value="ECO:0007669"/>
    <property type="project" value="TreeGrafter"/>
</dbReference>
<sequence>MNSIPSAIFGHLLETVRSDYEEQEKLSEGTLSMLLSLFDSIAIEALDLVDHKCISLITSPSGRELYKVERSASEFYICLKNSNYCSCPAFTFQVLKKGLMMCKHKLAASLCSAMGLCNKVQYADETVVLMLLGENNT</sequence>
<evidence type="ECO:0000256" key="1">
    <source>
        <dbReference type="PROSITE-ProRule" id="PRU00325"/>
    </source>
</evidence>
<reference evidence="3 4" key="1">
    <citation type="journal article" date="2022" name="Nat. Ecol. Evol.">
        <title>A masculinizing supergene underlies an exaggerated male reproductive morph in a spider.</title>
        <authorList>
            <person name="Hendrickx F."/>
            <person name="De Corte Z."/>
            <person name="Sonet G."/>
            <person name="Van Belleghem S.M."/>
            <person name="Kostlbacher S."/>
            <person name="Vangestel C."/>
        </authorList>
    </citation>
    <scope>NUCLEOTIDE SEQUENCE [LARGE SCALE GENOMIC DNA]</scope>
    <source>
        <strain evidence="3">W744_W776</strain>
    </source>
</reference>
<evidence type="ECO:0000259" key="2">
    <source>
        <dbReference type="PROSITE" id="PS50966"/>
    </source>
</evidence>
<dbReference type="EMBL" id="JAFNEN010000665">
    <property type="protein sequence ID" value="KAG8178808.1"/>
    <property type="molecule type" value="Genomic_DNA"/>
</dbReference>
<organism evidence="3 4">
    <name type="scientific">Oedothorax gibbosus</name>
    <dbReference type="NCBI Taxonomy" id="931172"/>
    <lineage>
        <taxon>Eukaryota</taxon>
        <taxon>Metazoa</taxon>
        <taxon>Ecdysozoa</taxon>
        <taxon>Arthropoda</taxon>
        <taxon>Chelicerata</taxon>
        <taxon>Arachnida</taxon>
        <taxon>Araneae</taxon>
        <taxon>Araneomorphae</taxon>
        <taxon>Entelegynae</taxon>
        <taxon>Araneoidea</taxon>
        <taxon>Linyphiidae</taxon>
        <taxon>Erigoninae</taxon>
        <taxon>Oedothorax</taxon>
    </lineage>
</organism>
<feature type="domain" description="SWIM-type" evidence="2">
    <location>
        <begin position="66"/>
        <end position="113"/>
    </location>
</feature>
<keyword evidence="1" id="KW-0862">Zinc</keyword>
<evidence type="ECO:0000313" key="3">
    <source>
        <dbReference type="EMBL" id="KAG8178808.1"/>
    </source>
</evidence>
<dbReference type="PROSITE" id="PS50966">
    <property type="entry name" value="ZF_SWIM"/>
    <property type="match status" value="1"/>
</dbReference>
<protein>
    <recommendedName>
        <fullName evidence="2">SWIM-type domain-containing protein</fullName>
    </recommendedName>
</protein>
<dbReference type="Proteomes" id="UP000827092">
    <property type="component" value="Unassembled WGS sequence"/>
</dbReference>
<proteinExistence type="predicted"/>
<dbReference type="PANTHER" id="PTHR28498">
    <property type="entry name" value="ZINC FINGER SWIM DOMAIN-CONTAINING PROTEIN 7"/>
    <property type="match status" value="1"/>
</dbReference>
<keyword evidence="1" id="KW-0863">Zinc-finger</keyword>
<evidence type="ECO:0000313" key="4">
    <source>
        <dbReference type="Proteomes" id="UP000827092"/>
    </source>
</evidence>
<dbReference type="PANTHER" id="PTHR28498:SF1">
    <property type="entry name" value="ZINC FINGER SWIM DOMAIN-CONTAINING PROTEIN 7"/>
    <property type="match status" value="1"/>
</dbReference>
<comment type="caution">
    <text evidence="3">The sequence shown here is derived from an EMBL/GenBank/DDBJ whole genome shotgun (WGS) entry which is preliminary data.</text>
</comment>